<dbReference type="Gene3D" id="3.40.1190.10">
    <property type="entry name" value="Mur-like, catalytic domain"/>
    <property type="match status" value="1"/>
</dbReference>
<comment type="similarity">
    <text evidence="7">Belongs to the MurCDEF family.</text>
</comment>
<keyword evidence="7 8" id="KW-0132">Cell division</keyword>
<dbReference type="InterPro" id="IPR036615">
    <property type="entry name" value="Mur_ligase_C_dom_sf"/>
</dbReference>
<keyword evidence="7 8" id="KW-0133">Cell shape</keyword>
<dbReference type="InterPro" id="IPR005762">
    <property type="entry name" value="MurD"/>
</dbReference>
<feature type="domain" description="Mur ligase central" evidence="10">
    <location>
        <begin position="124"/>
        <end position="325"/>
    </location>
</feature>
<keyword evidence="7 8" id="KW-0131">Cell cycle</keyword>
<evidence type="ECO:0000313" key="11">
    <source>
        <dbReference type="EMBL" id="GGX41359.1"/>
    </source>
</evidence>
<accession>A0ABQ2XZY3</accession>
<dbReference type="Proteomes" id="UP000653343">
    <property type="component" value="Unassembled WGS sequence"/>
</dbReference>
<keyword evidence="7 8" id="KW-0961">Cell wall biogenesis/degradation</keyword>
<comment type="catalytic activity">
    <reaction evidence="7 8">
        <text>UDP-N-acetyl-alpha-D-muramoyl-L-alanine + D-glutamate + ATP = UDP-N-acetyl-alpha-D-muramoyl-L-alanyl-D-glutamate + ADP + phosphate + H(+)</text>
        <dbReference type="Rhea" id="RHEA:16429"/>
        <dbReference type="ChEBI" id="CHEBI:15378"/>
        <dbReference type="ChEBI" id="CHEBI:29986"/>
        <dbReference type="ChEBI" id="CHEBI:30616"/>
        <dbReference type="ChEBI" id="CHEBI:43474"/>
        <dbReference type="ChEBI" id="CHEBI:83898"/>
        <dbReference type="ChEBI" id="CHEBI:83900"/>
        <dbReference type="ChEBI" id="CHEBI:456216"/>
        <dbReference type="EC" id="6.3.2.9"/>
    </reaction>
</comment>
<dbReference type="InterPro" id="IPR036565">
    <property type="entry name" value="Mur-like_cat_sf"/>
</dbReference>
<comment type="function">
    <text evidence="7 8">Cell wall formation. Catalyzes the addition of glutamate to the nucleotide precursor UDP-N-acetylmuramoyl-L-alanine (UMA).</text>
</comment>
<evidence type="ECO:0000256" key="5">
    <source>
        <dbReference type="ARBA" id="ARBA00022741"/>
    </source>
</evidence>
<evidence type="ECO:0000256" key="3">
    <source>
        <dbReference type="ARBA" id="ARBA00022490"/>
    </source>
</evidence>
<dbReference type="GO" id="GO:0016874">
    <property type="term" value="F:ligase activity"/>
    <property type="evidence" value="ECO:0007669"/>
    <property type="project" value="UniProtKB-KW"/>
</dbReference>
<keyword evidence="7 8" id="KW-0573">Peptidoglycan synthesis</keyword>
<dbReference type="Pfam" id="PF02875">
    <property type="entry name" value="Mur_ligase_C"/>
    <property type="match status" value="1"/>
</dbReference>
<proteinExistence type="inferred from homology"/>
<dbReference type="Pfam" id="PF08245">
    <property type="entry name" value="Mur_ligase_M"/>
    <property type="match status" value="1"/>
</dbReference>
<keyword evidence="3 7" id="KW-0963">Cytoplasm</keyword>
<dbReference type="Pfam" id="PF21799">
    <property type="entry name" value="MurD-like_N"/>
    <property type="match status" value="1"/>
</dbReference>
<dbReference type="PANTHER" id="PTHR43692:SF1">
    <property type="entry name" value="UDP-N-ACETYLMURAMOYLALANINE--D-GLUTAMATE LIGASE"/>
    <property type="match status" value="1"/>
</dbReference>
<reference evidence="12" key="1">
    <citation type="journal article" date="2019" name="Int. J. Syst. Evol. Microbiol.">
        <title>The Global Catalogue of Microorganisms (GCM) 10K type strain sequencing project: providing services to taxonomists for standard genome sequencing and annotation.</title>
        <authorList>
            <consortium name="The Broad Institute Genomics Platform"/>
            <consortium name="The Broad Institute Genome Sequencing Center for Infectious Disease"/>
            <person name="Wu L."/>
            <person name="Ma J."/>
        </authorList>
    </citation>
    <scope>NUCLEOTIDE SEQUENCE [LARGE SCALE GENOMIC DNA]</scope>
    <source>
        <strain evidence="12">KCTC 23917</strain>
    </source>
</reference>
<comment type="pathway">
    <text evidence="2 7 8">Cell wall biogenesis; peptidoglycan biosynthesis.</text>
</comment>
<sequence>MFADKKLLILGLGESGLAMVRWLHQTTSGKITVADTREAPARLDALTALGGDIRFVAGNFGAALANDADFIFVSPGLSPDGDLKEILSAASEKNIPVWGEVELFAYALRTLKETEQYSPKVIAITGTNGKTTVTSLTGLLCQRAGLKTRIAGNISPSMLDVLLQCQTNQDLPEVWVLELSSFQLHTASTLQADAATVLNISQDHLDWHGSLDAYCRDKSRIFSDNTVKVLNRDDANVMAMARPGSVHVSFGLNLPERAGDFGLLSEHDMHWMVLATPSEDEAMPTRRRKKDPVEIPYLISRLMPGDALQIRGQHNLANAMAALALCRAIGLPLAPLLHGLREYKGEPHRVELIATVAGIDFIDDSKGTNVGATVAALSGLGQQGRAGRIVLIAGGDGKGQSFNPLLQPVTRYAKAVMLIGKDAAELRYALQDAEVPLVDCPSLEQAVVRAAEIAQEGDVVLLSPACASLDMFRNYAHRAQVFADAVREFALERGEVC</sequence>
<keyword evidence="12" id="KW-1185">Reference proteome</keyword>
<evidence type="ECO:0000256" key="6">
    <source>
        <dbReference type="ARBA" id="ARBA00022840"/>
    </source>
</evidence>
<keyword evidence="4 7" id="KW-0436">Ligase</keyword>
<name>A0ABQ2XZY3_9BURK</name>
<evidence type="ECO:0000256" key="4">
    <source>
        <dbReference type="ARBA" id="ARBA00022598"/>
    </source>
</evidence>
<dbReference type="EC" id="6.3.2.9" evidence="7 8"/>
<dbReference type="SUPFAM" id="SSF53244">
    <property type="entry name" value="MurD-like peptide ligases, peptide-binding domain"/>
    <property type="match status" value="1"/>
</dbReference>
<dbReference type="SUPFAM" id="SSF51984">
    <property type="entry name" value="MurCD N-terminal domain"/>
    <property type="match status" value="1"/>
</dbReference>
<dbReference type="PANTHER" id="PTHR43692">
    <property type="entry name" value="UDP-N-ACETYLMURAMOYLALANINE--D-GLUTAMATE LIGASE"/>
    <property type="match status" value="1"/>
</dbReference>
<feature type="binding site" evidence="7">
    <location>
        <begin position="126"/>
        <end position="132"/>
    </location>
    <ligand>
        <name>ATP</name>
        <dbReference type="ChEBI" id="CHEBI:30616"/>
    </ligand>
</feature>
<protein>
    <recommendedName>
        <fullName evidence="7 8">UDP-N-acetylmuramoylalanine--D-glutamate ligase</fullName>
        <ecNumber evidence="7 8">6.3.2.9</ecNumber>
    </recommendedName>
    <alternativeName>
        <fullName evidence="7">D-glutamic acid-adding enzyme</fullName>
    </alternativeName>
    <alternativeName>
        <fullName evidence="7">UDP-N-acetylmuramoyl-L-alanyl-D-glutamate synthetase</fullName>
    </alternativeName>
</protein>
<dbReference type="InterPro" id="IPR004101">
    <property type="entry name" value="Mur_ligase_C"/>
</dbReference>
<comment type="subcellular location">
    <subcellularLocation>
        <location evidence="1 7 8">Cytoplasm</location>
    </subcellularLocation>
</comment>
<dbReference type="RefSeq" id="WP_189357023.1">
    <property type="nucleotide sequence ID" value="NZ_BMYU01000004.1"/>
</dbReference>
<comment type="caution">
    <text evidence="11">The sequence shown here is derived from an EMBL/GenBank/DDBJ whole genome shotgun (WGS) entry which is preliminary data.</text>
</comment>
<evidence type="ECO:0000313" key="12">
    <source>
        <dbReference type="Proteomes" id="UP000653343"/>
    </source>
</evidence>
<dbReference type="HAMAP" id="MF_00639">
    <property type="entry name" value="MurD"/>
    <property type="match status" value="1"/>
</dbReference>
<keyword evidence="5 7" id="KW-0547">Nucleotide-binding</keyword>
<evidence type="ECO:0000259" key="10">
    <source>
        <dbReference type="Pfam" id="PF08245"/>
    </source>
</evidence>
<dbReference type="SUPFAM" id="SSF53623">
    <property type="entry name" value="MurD-like peptide ligases, catalytic domain"/>
    <property type="match status" value="1"/>
</dbReference>
<evidence type="ECO:0000256" key="8">
    <source>
        <dbReference type="RuleBase" id="RU003664"/>
    </source>
</evidence>
<dbReference type="EMBL" id="BMYU01000004">
    <property type="protein sequence ID" value="GGX41359.1"/>
    <property type="molecule type" value="Genomic_DNA"/>
</dbReference>
<dbReference type="Gene3D" id="3.90.190.20">
    <property type="entry name" value="Mur ligase, C-terminal domain"/>
    <property type="match status" value="1"/>
</dbReference>
<evidence type="ECO:0000259" key="9">
    <source>
        <dbReference type="Pfam" id="PF02875"/>
    </source>
</evidence>
<feature type="domain" description="Mur ligase C-terminal" evidence="9">
    <location>
        <begin position="348"/>
        <end position="466"/>
    </location>
</feature>
<evidence type="ECO:0000256" key="1">
    <source>
        <dbReference type="ARBA" id="ARBA00004496"/>
    </source>
</evidence>
<organism evidence="11 12">
    <name type="scientific">Undibacterium squillarum</name>
    <dbReference type="NCBI Taxonomy" id="1131567"/>
    <lineage>
        <taxon>Bacteria</taxon>
        <taxon>Pseudomonadati</taxon>
        <taxon>Pseudomonadota</taxon>
        <taxon>Betaproteobacteria</taxon>
        <taxon>Burkholderiales</taxon>
        <taxon>Oxalobacteraceae</taxon>
        <taxon>Undibacterium</taxon>
    </lineage>
</organism>
<keyword evidence="6 7" id="KW-0067">ATP-binding</keyword>
<dbReference type="NCBIfam" id="TIGR01087">
    <property type="entry name" value="murD"/>
    <property type="match status" value="1"/>
</dbReference>
<gene>
    <name evidence="7 11" type="primary">murD</name>
    <name evidence="11" type="ORF">GCM10010946_19820</name>
</gene>
<evidence type="ECO:0000256" key="7">
    <source>
        <dbReference type="HAMAP-Rule" id="MF_00639"/>
    </source>
</evidence>
<dbReference type="Gene3D" id="3.40.50.720">
    <property type="entry name" value="NAD(P)-binding Rossmann-like Domain"/>
    <property type="match status" value="1"/>
</dbReference>
<dbReference type="InterPro" id="IPR013221">
    <property type="entry name" value="Mur_ligase_cen"/>
</dbReference>
<evidence type="ECO:0000256" key="2">
    <source>
        <dbReference type="ARBA" id="ARBA00004752"/>
    </source>
</evidence>